<sequence length="62" mass="6829">MDLEAGTYIGTREAAAIVGVSSAALRLWRSEGRGPDYVKLGANVVYRQDVVEDFARKREASR</sequence>
<accession>A0A1G7WEL0</accession>
<dbReference type="AlphaFoldDB" id="A0A1G7WEL0"/>
<evidence type="ECO:0008006" key="3">
    <source>
        <dbReference type="Google" id="ProtNLM"/>
    </source>
</evidence>
<reference evidence="1 2" key="1">
    <citation type="submission" date="2016-10" db="EMBL/GenBank/DDBJ databases">
        <authorList>
            <person name="de Groot N.N."/>
        </authorList>
    </citation>
    <scope>NUCLEOTIDE SEQUENCE [LARGE SCALE GENOMIC DNA]</scope>
    <source>
        <strain evidence="1 2">CGMCC 4.1859</strain>
    </source>
</reference>
<dbReference type="SUPFAM" id="SSF46955">
    <property type="entry name" value="Putative DNA-binding domain"/>
    <property type="match status" value="1"/>
</dbReference>
<name>A0A1G7WEL0_9ACTN</name>
<dbReference type="OrthoDB" id="5524782at2"/>
<dbReference type="EMBL" id="FNAX01000026">
    <property type="protein sequence ID" value="SDG70421.1"/>
    <property type="molecule type" value="Genomic_DNA"/>
</dbReference>
<dbReference type="InterPro" id="IPR009061">
    <property type="entry name" value="DNA-bd_dom_put_sf"/>
</dbReference>
<proteinExistence type="predicted"/>
<organism evidence="1 2">
    <name type="scientific">Streptomyces griseoaurantiacus</name>
    <dbReference type="NCBI Taxonomy" id="68213"/>
    <lineage>
        <taxon>Bacteria</taxon>
        <taxon>Bacillati</taxon>
        <taxon>Actinomycetota</taxon>
        <taxon>Actinomycetes</taxon>
        <taxon>Kitasatosporales</taxon>
        <taxon>Streptomycetaceae</taxon>
        <taxon>Streptomyces</taxon>
        <taxon>Streptomyces aurantiacus group</taxon>
    </lineage>
</organism>
<gene>
    <name evidence="1" type="ORF">SAMN05216260_12667</name>
</gene>
<evidence type="ECO:0000313" key="1">
    <source>
        <dbReference type="EMBL" id="SDG70421.1"/>
    </source>
</evidence>
<protein>
    <recommendedName>
        <fullName evidence="3">Helix-turn-helix domain-containing protein</fullName>
    </recommendedName>
</protein>
<evidence type="ECO:0000313" key="2">
    <source>
        <dbReference type="Proteomes" id="UP000198614"/>
    </source>
</evidence>
<dbReference type="Proteomes" id="UP000198614">
    <property type="component" value="Unassembled WGS sequence"/>
</dbReference>